<comment type="subcellular location">
    <subcellularLocation>
        <location evidence="1">Cell membrane</location>
        <topology evidence="1">Multi-pass membrane protein</topology>
    </subcellularLocation>
</comment>
<evidence type="ECO:0000256" key="6">
    <source>
        <dbReference type="SAM" id="Phobius"/>
    </source>
</evidence>
<accession>A0ABS0PBX1</accession>
<feature type="transmembrane region" description="Helical" evidence="6">
    <location>
        <begin position="12"/>
        <end position="33"/>
    </location>
</feature>
<reference evidence="7 8" key="1">
    <citation type="submission" date="2020-07" db="EMBL/GenBank/DDBJ databases">
        <title>Bradyrhizobium diversity isolated from nodules of indigenous legumes of Western Australia.</title>
        <authorList>
            <person name="Klepa M.S."/>
        </authorList>
    </citation>
    <scope>NUCLEOTIDE SEQUENCE [LARGE SCALE GENOMIC DNA]</scope>
    <source>
        <strain evidence="7 8">CNPSo 4019</strain>
    </source>
</reference>
<evidence type="ECO:0000313" key="7">
    <source>
        <dbReference type="EMBL" id="MBH5390808.1"/>
    </source>
</evidence>
<dbReference type="InterPro" id="IPR043428">
    <property type="entry name" value="LivM-like"/>
</dbReference>
<name>A0ABS0PBX1_9BRAD</name>
<evidence type="ECO:0000256" key="1">
    <source>
        <dbReference type="ARBA" id="ARBA00004651"/>
    </source>
</evidence>
<evidence type="ECO:0000313" key="8">
    <source>
        <dbReference type="Proteomes" id="UP001194539"/>
    </source>
</evidence>
<keyword evidence="2" id="KW-1003">Cell membrane</keyword>
<feature type="transmembrane region" description="Helical" evidence="6">
    <location>
        <begin position="260"/>
        <end position="283"/>
    </location>
</feature>
<evidence type="ECO:0000256" key="3">
    <source>
        <dbReference type="ARBA" id="ARBA00022692"/>
    </source>
</evidence>
<proteinExistence type="predicted"/>
<feature type="transmembrane region" description="Helical" evidence="6">
    <location>
        <begin position="217"/>
        <end position="240"/>
    </location>
</feature>
<dbReference type="CDD" id="cd06581">
    <property type="entry name" value="TM_PBP1_LivM_like"/>
    <property type="match status" value="1"/>
</dbReference>
<evidence type="ECO:0000256" key="5">
    <source>
        <dbReference type="ARBA" id="ARBA00023136"/>
    </source>
</evidence>
<dbReference type="InterPro" id="IPR001851">
    <property type="entry name" value="ABC_transp_permease"/>
</dbReference>
<dbReference type="PANTHER" id="PTHR30482:SF17">
    <property type="entry name" value="ABC TRANSPORTER ATP-BINDING PROTEIN"/>
    <property type="match status" value="1"/>
</dbReference>
<comment type="caution">
    <text evidence="7">The sequence shown here is derived from an EMBL/GenBank/DDBJ whole genome shotgun (WGS) entry which is preliminary data.</text>
</comment>
<protein>
    <submittedName>
        <fullName evidence="7">Branched-chain amino acid ABC transporter permease</fullName>
    </submittedName>
</protein>
<gene>
    <name evidence="7" type="ORF">H1B27_31725</name>
</gene>
<evidence type="ECO:0000256" key="4">
    <source>
        <dbReference type="ARBA" id="ARBA00022989"/>
    </source>
</evidence>
<dbReference type="EMBL" id="JACEGD010000038">
    <property type="protein sequence ID" value="MBH5390808.1"/>
    <property type="molecule type" value="Genomic_DNA"/>
</dbReference>
<keyword evidence="4 6" id="KW-1133">Transmembrane helix</keyword>
<evidence type="ECO:0000256" key="2">
    <source>
        <dbReference type="ARBA" id="ARBA00022475"/>
    </source>
</evidence>
<keyword evidence="8" id="KW-1185">Reference proteome</keyword>
<feature type="transmembrane region" description="Helical" evidence="6">
    <location>
        <begin position="295"/>
        <end position="320"/>
    </location>
</feature>
<dbReference type="Proteomes" id="UP001194539">
    <property type="component" value="Unassembled WGS sequence"/>
</dbReference>
<keyword evidence="3 6" id="KW-0812">Transmembrane</keyword>
<keyword evidence="5 6" id="KW-0472">Membrane</keyword>
<dbReference type="PANTHER" id="PTHR30482">
    <property type="entry name" value="HIGH-AFFINITY BRANCHED-CHAIN AMINO ACID TRANSPORT SYSTEM PERMEASE"/>
    <property type="match status" value="1"/>
</dbReference>
<sequence length="334" mass="34347">MLGHASSSFRVPAAIVAGAILFGLGGVLPGYLASDFTLKLANEGLLLGLLALSVAFLMSEAGLVALGAASIYGGSGYLFAIAMSEWGMSPGAAIVFAFLAVVAYGAVLGALIVRTNPLAFMMLTLAAGEMIRHVVMLEAVHDYTGGADGLVVSFKGAILGMQAADFANPQHFWPIGWTAVWLIGVTLWSVSRSRLGATLRAVRQNEERMRFSGFNTYVPRVVAYILVNAVAAVSGLLHVLNAGFVSPESLGLGVSTNALVAALMGGTAGSVGPLAGGLIFAFAQDEFGARGATQLLTGAAIVLFIVVFPRGVVGGLVAAVRRVLPGIDRPRGKT</sequence>
<feature type="transmembrane region" description="Helical" evidence="6">
    <location>
        <begin position="92"/>
        <end position="113"/>
    </location>
</feature>
<feature type="transmembrane region" description="Helical" evidence="6">
    <location>
        <begin position="45"/>
        <end position="72"/>
    </location>
</feature>
<organism evidence="7 8">
    <name type="scientific">Bradyrhizobium diversitatis</name>
    <dbReference type="NCBI Taxonomy" id="2755406"/>
    <lineage>
        <taxon>Bacteria</taxon>
        <taxon>Pseudomonadati</taxon>
        <taxon>Pseudomonadota</taxon>
        <taxon>Alphaproteobacteria</taxon>
        <taxon>Hyphomicrobiales</taxon>
        <taxon>Nitrobacteraceae</taxon>
        <taxon>Bradyrhizobium</taxon>
    </lineage>
</organism>
<dbReference type="RefSeq" id="WP_197968747.1">
    <property type="nucleotide sequence ID" value="NZ_JACEGD010000038.1"/>
</dbReference>
<dbReference type="Pfam" id="PF02653">
    <property type="entry name" value="BPD_transp_2"/>
    <property type="match status" value="1"/>
</dbReference>